<evidence type="ECO:0000313" key="5">
    <source>
        <dbReference type="Proteomes" id="UP000664554"/>
    </source>
</evidence>
<organism evidence="4 5">
    <name type="scientific">Psychrobacter coccoides</name>
    <dbReference type="NCBI Taxonomy" id="2818440"/>
    <lineage>
        <taxon>Bacteria</taxon>
        <taxon>Pseudomonadati</taxon>
        <taxon>Pseudomonadota</taxon>
        <taxon>Gammaproteobacteria</taxon>
        <taxon>Moraxellales</taxon>
        <taxon>Moraxellaceae</taxon>
        <taxon>Psychrobacter</taxon>
    </lineage>
</organism>
<dbReference type="Pfam" id="PF00691">
    <property type="entry name" value="OmpA"/>
    <property type="match status" value="1"/>
</dbReference>
<feature type="chain" id="PRO_5047251090" evidence="2">
    <location>
        <begin position="25"/>
        <end position="204"/>
    </location>
</feature>
<dbReference type="SUPFAM" id="SSF103088">
    <property type="entry name" value="OmpA-like"/>
    <property type="match status" value="1"/>
</dbReference>
<dbReference type="PANTHER" id="PTHR30329">
    <property type="entry name" value="STATOR ELEMENT OF FLAGELLAR MOTOR COMPLEX"/>
    <property type="match status" value="1"/>
</dbReference>
<feature type="domain" description="OmpA-like" evidence="3">
    <location>
        <begin position="58"/>
        <end position="190"/>
    </location>
</feature>
<dbReference type="InterPro" id="IPR050330">
    <property type="entry name" value="Bact_OuterMem_StrucFunc"/>
</dbReference>
<keyword evidence="2" id="KW-0732">Signal</keyword>
<dbReference type="PROSITE" id="PS51257">
    <property type="entry name" value="PROKAR_LIPOPROTEIN"/>
    <property type="match status" value="1"/>
</dbReference>
<sequence length="204" mass="22596">MTKFGATKVTIALLVIGLVSGCQSATVGNSISQETLVPSTCIAEPPPVDKNGKPMTVTLEDMLSMELRVFFDRDSAEIKDKYIPELNKIIEFAARCSNLTLFVQGHTSKIEQQSVDNKITHIKDSSQQLRPISLAGARAQSVKDYLVNLGLPANRVRTFDCSSDDPIARNDTEEGATMNQRVFGWISVRERYNDTLVKCKEILE</sequence>
<keyword evidence="5" id="KW-1185">Reference proteome</keyword>
<comment type="caution">
    <text evidence="4">The sequence shown here is derived from an EMBL/GenBank/DDBJ whole genome shotgun (WGS) entry which is preliminary data.</text>
</comment>
<dbReference type="PANTHER" id="PTHR30329:SF21">
    <property type="entry name" value="LIPOPROTEIN YIAD-RELATED"/>
    <property type="match status" value="1"/>
</dbReference>
<feature type="signal peptide" evidence="2">
    <location>
        <begin position="1"/>
        <end position="24"/>
    </location>
</feature>
<protein>
    <submittedName>
        <fullName evidence="4">OmpA family protein</fullName>
    </submittedName>
</protein>
<dbReference type="EMBL" id="JAGBKM010000013">
    <property type="protein sequence ID" value="MBO1531171.1"/>
    <property type="molecule type" value="Genomic_DNA"/>
</dbReference>
<name>A0ABS3NP35_9GAMM</name>
<proteinExistence type="predicted"/>
<dbReference type="PROSITE" id="PS51123">
    <property type="entry name" value="OMPA_2"/>
    <property type="match status" value="1"/>
</dbReference>
<dbReference type="Gene3D" id="3.30.1330.60">
    <property type="entry name" value="OmpA-like domain"/>
    <property type="match status" value="1"/>
</dbReference>
<dbReference type="Proteomes" id="UP000664554">
    <property type="component" value="Unassembled WGS sequence"/>
</dbReference>
<keyword evidence="1" id="KW-0472">Membrane</keyword>
<evidence type="ECO:0000259" key="3">
    <source>
        <dbReference type="PROSITE" id="PS51123"/>
    </source>
</evidence>
<reference evidence="4 5" key="1">
    <citation type="submission" date="2021-03" db="EMBL/GenBank/DDBJ databases">
        <authorList>
            <person name="Shang D.-D."/>
            <person name="Du Z.-J."/>
            <person name="Chen G.-J."/>
        </authorList>
    </citation>
    <scope>NUCLEOTIDE SEQUENCE [LARGE SCALE GENOMIC DNA]</scope>
    <source>
        <strain evidence="4 5">F1192</strain>
    </source>
</reference>
<evidence type="ECO:0000256" key="1">
    <source>
        <dbReference type="PROSITE-ProRule" id="PRU00473"/>
    </source>
</evidence>
<gene>
    <name evidence="4" type="ORF">J3492_08070</name>
</gene>
<dbReference type="InterPro" id="IPR006665">
    <property type="entry name" value="OmpA-like"/>
</dbReference>
<dbReference type="RefSeq" id="WP_207991382.1">
    <property type="nucleotide sequence ID" value="NZ_JAGBKM010000013.1"/>
</dbReference>
<evidence type="ECO:0000313" key="4">
    <source>
        <dbReference type="EMBL" id="MBO1531171.1"/>
    </source>
</evidence>
<dbReference type="InterPro" id="IPR036737">
    <property type="entry name" value="OmpA-like_sf"/>
</dbReference>
<evidence type="ECO:0000256" key="2">
    <source>
        <dbReference type="SAM" id="SignalP"/>
    </source>
</evidence>
<accession>A0ABS3NP35</accession>
<dbReference type="CDD" id="cd07185">
    <property type="entry name" value="OmpA_C-like"/>
    <property type="match status" value="1"/>
</dbReference>